<organism evidence="2 3">
    <name type="scientific">Hexamita inflata</name>
    <dbReference type="NCBI Taxonomy" id="28002"/>
    <lineage>
        <taxon>Eukaryota</taxon>
        <taxon>Metamonada</taxon>
        <taxon>Diplomonadida</taxon>
        <taxon>Hexamitidae</taxon>
        <taxon>Hexamitinae</taxon>
        <taxon>Hexamita</taxon>
    </lineage>
</organism>
<feature type="domain" description="EGF-like" evidence="1">
    <location>
        <begin position="323"/>
        <end position="364"/>
    </location>
</feature>
<feature type="domain" description="EGF-like" evidence="1">
    <location>
        <begin position="2130"/>
        <end position="2173"/>
    </location>
</feature>
<dbReference type="InterPro" id="IPR009030">
    <property type="entry name" value="Growth_fac_rcpt_cys_sf"/>
</dbReference>
<comment type="caution">
    <text evidence="2">The sequence shown here is derived from an EMBL/GenBank/DDBJ whole genome shotgun (WGS) entry which is preliminary data.</text>
</comment>
<proteinExistence type="predicted"/>
<accession>A0ABP1IKW9</accession>
<dbReference type="SMART" id="SM00261">
    <property type="entry name" value="FU"/>
    <property type="match status" value="5"/>
</dbReference>
<dbReference type="SMART" id="SM00181">
    <property type="entry name" value="EGF"/>
    <property type="match status" value="10"/>
</dbReference>
<dbReference type="InterPro" id="IPR006212">
    <property type="entry name" value="Furin_repeat"/>
</dbReference>
<feature type="domain" description="EGF-like" evidence="1">
    <location>
        <begin position="1178"/>
        <end position="1210"/>
    </location>
</feature>
<dbReference type="SUPFAM" id="SSF57184">
    <property type="entry name" value="Growth factor receptor domain"/>
    <property type="match status" value="3"/>
</dbReference>
<name>A0ABP1IKW9_9EUKA</name>
<feature type="domain" description="EGF-like" evidence="1">
    <location>
        <begin position="791"/>
        <end position="824"/>
    </location>
</feature>
<dbReference type="EMBL" id="CAXDID020000080">
    <property type="protein sequence ID" value="CAL6018365.1"/>
    <property type="molecule type" value="Genomic_DNA"/>
</dbReference>
<feature type="domain" description="EGF-like" evidence="1">
    <location>
        <begin position="446"/>
        <end position="490"/>
    </location>
</feature>
<feature type="domain" description="EGF-like" evidence="1">
    <location>
        <begin position="850"/>
        <end position="890"/>
    </location>
</feature>
<feature type="domain" description="EGF-like" evidence="1">
    <location>
        <begin position="1289"/>
        <end position="1336"/>
    </location>
</feature>
<feature type="domain" description="EGF-like" evidence="1">
    <location>
        <begin position="1867"/>
        <end position="1902"/>
    </location>
</feature>
<evidence type="ECO:0000259" key="1">
    <source>
        <dbReference type="SMART" id="SM00181"/>
    </source>
</evidence>
<protein>
    <submittedName>
        <fullName evidence="2">Cysteine-rich_membrane protein 2</fullName>
    </submittedName>
</protein>
<keyword evidence="3" id="KW-1185">Reference proteome</keyword>
<gene>
    <name evidence="2" type="ORF">HINF_LOCUS26434</name>
</gene>
<dbReference type="Proteomes" id="UP001642409">
    <property type="component" value="Unassembled WGS sequence"/>
</dbReference>
<feature type="domain" description="EGF-like" evidence="1">
    <location>
        <begin position="1590"/>
        <end position="1640"/>
    </location>
</feature>
<evidence type="ECO:0000313" key="3">
    <source>
        <dbReference type="Proteomes" id="UP001642409"/>
    </source>
</evidence>
<sequence length="2499" mass="276081">MLFIYVQLISDPCELMLRDYIWNLTSTCTLSTVRSPTAANIDVINVVGVQQLMFMQPAATGTFTKYCKYSGVNVAADISNLVFVLNLTLDVTGCDYVEFALFDQVQGNINNVTITGTLKLANATTDTDLMLSKFVGEILSSTVTNCSSNLQIQVLTTNYTVLSPQFISSFANVSFSLSQFFVQTNQLQIASKVVKLIDQTITLWYNQLLDEFKYFVYYDSRLKVQKFNEFYLAQDCYISSGAYICPYEDSVAVFSLVNNQILERYCDHEFYNKELDACMSSTSVITLNNVVVSSCPAGYVQHDKKCVAFCPDGSQLVGSSCQACSAFSLQNLTCIDSCANRFQIDKTCYDYCPPGYYLENQVCIPIDVCTASYYDRCRDKCTTNTLVSYFECEFSCPNIIQIQHDLLCVTQLPQNSVSYTNSQSAQVVSQACRLGSYNYTDLCQLTCPELYEANDYARQCLLCPDKWDRTTRTCVTSCANGFGGNNTICESQADTTYCPVYYVLNSITYCAKTCPASLPYVSLPNRQVCVSQCQELEGAVSGLCQLCPANWDRQTQDCASSCSYYNNTICELLGSLCPKFSVIGGKNICKLSCQLVSQSNAQMCVESCPSGYQFYENNMCKSQCSSAYYSFDSTNQIYICSSSCAKVYGTNSLLSTKLYCADSCSSMDAQYQYLLNQNQCVSSCPTAQRFVDSQNNCSSTCSSFVSNDGLTCLTTCVGSQVYIDSFGMKYCSQCAQMNQIIYTASSQVTQVVCASSCNSSENQMDQLCSLVSCYQLSVQLGVDKKYNQNGSCQSACSEGYISSSYVCVPCPSGQFFDRATPKCVSQCQSINVSTISGFTFSFCETLGSVYCKFVDSSSCVASCDKFVNGYFCVEECPSKYSLVSGVPTCDGSGALYEVSTDVICQQQEKDNIWTYESDCKIQADIQNRVVNILNFKTNTFYDQKLLKCKSHAILNTSEILVENSVFVINVTVNLSSCNYAEISLFDELHVSSMSNVTFTGTINIVNAPMNVDMYQVARNFSGTNQNSNANVKVYVSSTSSRNTTQKIFQTIAKISSGQLNIQYQPTNLNTKEFQFSSNSQALSITIDSSLSSQLAVLTYEQSYNIFQNTLSLFQNHYVQRTKIWNQSSINMFSNAGIHVLQAGDHYINDTGCTTLQYFNTTINQCVDSCSSQLSLFKTCVDRCPKGFVKYGTTCQIACPPQYVNYSGVCQVCSQFSDNYLCVSTCPYVKLGQACLRQCPVGYSPDSNKLCLKSTCSLMSIQNASEVTYCVPSCPKGYYVGIDTTQCVSSCGSYRNSTHCLQSCSGYEVYDNTNSDLDYACSSSCGQGYLNHDGLCVSSVLQCSENQIPFQLQRICLACSGDSPYYDRASKVCVATCSYVNGSNSMCEQYPSSTCVYLYQLGSFIQNAQAQCQNACQYSYVYNSQTFCLDSCSDVGSIKLFQSSTYASTCTTSCSSKKFQYSGQTRVCVDACPQFYENIVISGQVYQNCMVSCQNSHAGNSFFSAYSSQCVPYCAQSDTNDRCVSQKEICEHCPLCSSCSSIIDQCLDKIVSDTTSYSIYDVESEINSSQCIGICPEHLPLLNAGKICVYDCAALTPFVENGTCKATCSTSKFKYVKNKVPICVQTCSQYYELVGSQQRCRAQCQSDEFGSVNVYRYNSQCVLSCSLTASIYHYDDKVCVQSCTEKIFDNTTKQCLHSTSECGQFLVKDGLNTLCVSSCSSYFVSQSDGKCCVSACPSNASYLDGVQCKESCPFYKNISNSFVCISDCTNFLFTYVNSSMILCTNLCPDSYGFGSQCLQQCPQQYFADTVTMKCVSSVNLCTNQLYFAVGSSYFCLNQSTCPTTYPYLVNNQCLTSCPGLVPYMYLNTCLDKCSTGTYLVQSTFQCVDSCPIAQKYIDGMTCKSQCSLYYSQSGSVYTCQSSCPQVIYQQLCISACPVNFKYINGKQCVSSCPSKQYYEDTLKCETGTTGLCAFIQDDGNNQFICKPSCPVYIQSRQCVTQCNSTNKFINGQTCVAKCSSVSFGSQCLDYCPTNANYLQLDNTCGTSCRFYTQAANQFVCQEVPCLNNYQEVVINNQVTSLCTNCPVYSSAKLCVSSCQDPRPFVMLDKTCSSSAPYYITQDNGTLTEVLSCSFYYEYNNSMIHCISNCTKALYGKLCQDTCPSGFILIDQVCIDSALVPPKCLVYVQNGVCVNQCDSGYTLSGVVCYKQCSQSCCTRQQIRSNGICIAFANQLHIVTPDGEKIEISECFGVVLAFNQCMIPMCPAGQLWISDNCYPADQCDLQTWEGICTTKCAVGQFFNRTTKACMSSCVYQNRTVCEDQTNQTLCPFYTQTSSAPTYNCQFECPSMKQGRQCYDVCPSGSINVTSTECDLNCLLFLNGSCVSACPPNSVQIQYVCHYFGKLQCGFDQLLDLTGTCVDISNQIVQVLPDSSILEVNCVDGMLVNNKCVMKCPLDLVWIERNCYPKSECANLQYVNHHYVCDTDSQTNDIEDQAISTKC</sequence>
<evidence type="ECO:0000313" key="2">
    <source>
        <dbReference type="EMBL" id="CAL6018365.1"/>
    </source>
</evidence>
<dbReference type="InterPro" id="IPR000742">
    <property type="entry name" value="EGF"/>
</dbReference>
<reference evidence="2 3" key="1">
    <citation type="submission" date="2024-07" db="EMBL/GenBank/DDBJ databases">
        <authorList>
            <person name="Akdeniz Z."/>
        </authorList>
    </citation>
    <scope>NUCLEOTIDE SEQUENCE [LARGE SCALE GENOMIC DNA]</scope>
</reference>
<feature type="domain" description="EGF-like" evidence="1">
    <location>
        <begin position="1233"/>
        <end position="1287"/>
    </location>
</feature>